<comment type="subcellular location">
    <subcellularLocation>
        <location evidence="1">Cell membrane</location>
        <topology evidence="1">Multi-pass membrane protein</topology>
    </subcellularLocation>
</comment>
<dbReference type="InterPro" id="IPR037185">
    <property type="entry name" value="EmrE-like"/>
</dbReference>
<dbReference type="PANTHER" id="PTHR42920">
    <property type="entry name" value="OS03G0707200 PROTEIN-RELATED"/>
    <property type="match status" value="1"/>
</dbReference>
<dbReference type="GeneID" id="8827142"/>
<feature type="transmembrane region" description="Helical" evidence="6">
    <location>
        <begin position="145"/>
        <end position="162"/>
    </location>
</feature>
<dbReference type="OrthoDB" id="17861at2157"/>
<feature type="transmembrane region" description="Helical" evidence="6">
    <location>
        <begin position="115"/>
        <end position="133"/>
    </location>
</feature>
<feature type="transmembrane region" description="Helical" evidence="6">
    <location>
        <begin position="91"/>
        <end position="108"/>
    </location>
</feature>
<evidence type="ECO:0000256" key="4">
    <source>
        <dbReference type="ARBA" id="ARBA00022989"/>
    </source>
</evidence>
<keyword evidence="2" id="KW-1003">Cell membrane</keyword>
<dbReference type="HOGENOM" id="CLU_033863_21_3_2"/>
<evidence type="ECO:0000259" key="7">
    <source>
        <dbReference type="Pfam" id="PF00892"/>
    </source>
</evidence>
<evidence type="ECO:0000313" key="9">
    <source>
        <dbReference type="Proteomes" id="UP000001400"/>
    </source>
</evidence>
<feature type="transmembrane region" description="Helical" evidence="6">
    <location>
        <begin position="62"/>
        <end position="79"/>
    </location>
</feature>
<dbReference type="EMBL" id="CP001941">
    <property type="protein sequence ID" value="ADD08013.1"/>
    <property type="molecule type" value="Genomic_DNA"/>
</dbReference>
<feature type="transmembrane region" description="Helical" evidence="6">
    <location>
        <begin position="232"/>
        <end position="252"/>
    </location>
</feature>
<dbReference type="SUPFAM" id="SSF103481">
    <property type="entry name" value="Multidrug resistance efflux transporter EmrE"/>
    <property type="match status" value="2"/>
</dbReference>
<protein>
    <recommendedName>
        <fullName evidence="7">EamA domain-containing protein</fullName>
    </recommendedName>
</protein>
<feature type="transmembrane region" description="Helical" evidence="6">
    <location>
        <begin position="34"/>
        <end position="53"/>
    </location>
</feature>
<feature type="domain" description="EamA" evidence="7">
    <location>
        <begin position="142"/>
        <end position="275"/>
    </location>
</feature>
<dbReference type="InterPro" id="IPR051258">
    <property type="entry name" value="Diverse_Substrate_Transporter"/>
</dbReference>
<dbReference type="InterPro" id="IPR000620">
    <property type="entry name" value="EamA_dom"/>
</dbReference>
<feature type="transmembrane region" description="Helical" evidence="6">
    <location>
        <begin position="197"/>
        <end position="220"/>
    </location>
</feature>
<feature type="transmembrane region" description="Helical" evidence="6">
    <location>
        <begin position="258"/>
        <end position="276"/>
    </location>
</feature>
<evidence type="ECO:0000256" key="5">
    <source>
        <dbReference type="ARBA" id="ARBA00023136"/>
    </source>
</evidence>
<evidence type="ECO:0000256" key="1">
    <source>
        <dbReference type="ARBA" id="ARBA00004651"/>
    </source>
</evidence>
<evidence type="ECO:0000256" key="3">
    <source>
        <dbReference type="ARBA" id="ARBA00022692"/>
    </source>
</evidence>
<dbReference type="PANTHER" id="PTHR42920:SF5">
    <property type="entry name" value="EAMA DOMAIN-CONTAINING PROTEIN"/>
    <property type="match status" value="1"/>
</dbReference>
<accession>D3TBS8</accession>
<name>D3TBS8_ACIB4</name>
<keyword evidence="3 6" id="KW-0812">Transmembrane</keyword>
<feature type="transmembrane region" description="Helical" evidence="6">
    <location>
        <begin position="174"/>
        <end position="191"/>
    </location>
</feature>
<dbReference type="GO" id="GO:0005886">
    <property type="term" value="C:plasma membrane"/>
    <property type="evidence" value="ECO:0007669"/>
    <property type="project" value="UniProtKB-SubCell"/>
</dbReference>
<proteinExistence type="predicted"/>
<dbReference type="KEGG" id="abi:Aboo_0201"/>
<dbReference type="AlphaFoldDB" id="D3TBS8"/>
<reference evidence="8" key="1">
    <citation type="submission" date="2010-02" db="EMBL/GenBank/DDBJ databases">
        <title>Complete sequence of Aciduliprofundum boonei T469.</title>
        <authorList>
            <consortium name="US DOE Joint Genome Institute"/>
            <person name="Lucas S."/>
            <person name="Copeland A."/>
            <person name="Lapidus A."/>
            <person name="Cheng J.-F."/>
            <person name="Bruce D."/>
            <person name="Goodwin L."/>
            <person name="Pitluck S."/>
            <person name="Saunders E."/>
            <person name="Detter J.C."/>
            <person name="Han C."/>
            <person name="Tapia R."/>
            <person name="Land M."/>
            <person name="Hauser L."/>
            <person name="Kyrpides N."/>
            <person name="Mikhailova N."/>
            <person name="Flores G."/>
            <person name="Reysenbach A.-L."/>
            <person name="Woyke T."/>
        </authorList>
    </citation>
    <scope>NUCLEOTIDE SEQUENCE</scope>
    <source>
        <strain evidence="8">T469</strain>
    </source>
</reference>
<dbReference type="Proteomes" id="UP000001400">
    <property type="component" value="Chromosome"/>
</dbReference>
<dbReference type="RefSeq" id="WP_012997071.1">
    <property type="nucleotide sequence ID" value="NC_013926.1"/>
</dbReference>
<evidence type="ECO:0000256" key="2">
    <source>
        <dbReference type="ARBA" id="ARBA00022475"/>
    </source>
</evidence>
<organism evidence="8 9">
    <name type="scientific">Aciduliprofundum boonei (strain DSM 19572 / T469)</name>
    <dbReference type="NCBI Taxonomy" id="439481"/>
    <lineage>
        <taxon>Archaea</taxon>
        <taxon>Methanobacteriati</taxon>
        <taxon>Thermoplasmatota</taxon>
        <taxon>DHVE2 group</taxon>
        <taxon>Candidatus Aciduliprofundum</taxon>
    </lineage>
</organism>
<evidence type="ECO:0000256" key="6">
    <source>
        <dbReference type="SAM" id="Phobius"/>
    </source>
</evidence>
<feature type="domain" description="EamA" evidence="7">
    <location>
        <begin position="8"/>
        <end position="134"/>
    </location>
</feature>
<keyword evidence="5 6" id="KW-0472">Membrane</keyword>
<sequence length="283" mass="31059">MRRFTATISLFLVSVVWGATFPLVKASLEYISPLGFIALRFLLGFVVLAIFLFKSLKNSKDALIPGLILSIFLFLGYFFQTVGLKYTSSSHSGFITGLYVVFTPLFAVFMIKERISVRVSIAVVLALVGLYLLSNIGGGVNFGDFLTLLCAIAYAIQVVLVAKYSRIYNPNTLTLIELAFVFIFSIGGWGIEEFSIHWNWLMIFGVVFTGIFATAIAILVQTHAQRVLPSSHAAIIYTTEPVFAGIFSYIFLGEGLGIKGMIGAVLILLGMLLVALDRAHQEL</sequence>
<dbReference type="Pfam" id="PF00892">
    <property type="entry name" value="EamA"/>
    <property type="match status" value="2"/>
</dbReference>
<keyword evidence="9" id="KW-1185">Reference proteome</keyword>
<keyword evidence="4 6" id="KW-1133">Transmembrane helix</keyword>
<evidence type="ECO:0000313" key="8">
    <source>
        <dbReference type="EMBL" id="ADD08013.1"/>
    </source>
</evidence>
<gene>
    <name evidence="8" type="ordered locus">Aboo_0201</name>
</gene>